<keyword evidence="2" id="KW-1185">Reference proteome</keyword>
<sequence length="33" mass="3636">MHMKKTLSMLLVVCMLLALLPVQALAADPHSRC</sequence>
<dbReference type="KEGG" id="ddl:Desdi_2947"/>
<proteinExistence type="predicted"/>
<evidence type="ECO:0000313" key="2">
    <source>
        <dbReference type="Proteomes" id="UP000010797"/>
    </source>
</evidence>
<protein>
    <submittedName>
        <fullName evidence="1">Uncharacterized protein</fullName>
    </submittedName>
</protein>
<dbReference type="HOGENOM" id="CLU_3381531_0_0_9"/>
<dbReference type="Proteomes" id="UP000010797">
    <property type="component" value="Chromosome"/>
</dbReference>
<gene>
    <name evidence="1" type="ordered locus">Desdi_2947</name>
</gene>
<organism evidence="1 2">
    <name type="scientific">Desulfitobacterium dichloroeliminans (strain LMG P-21439 / DCA1)</name>
    <dbReference type="NCBI Taxonomy" id="871963"/>
    <lineage>
        <taxon>Bacteria</taxon>
        <taxon>Bacillati</taxon>
        <taxon>Bacillota</taxon>
        <taxon>Clostridia</taxon>
        <taxon>Eubacteriales</taxon>
        <taxon>Desulfitobacteriaceae</taxon>
        <taxon>Desulfitobacterium</taxon>
    </lineage>
</organism>
<dbReference type="EMBL" id="CP003344">
    <property type="protein sequence ID" value="AGA70355.1"/>
    <property type="molecule type" value="Genomic_DNA"/>
</dbReference>
<dbReference type="AlphaFoldDB" id="L0FBE9"/>
<evidence type="ECO:0000313" key="1">
    <source>
        <dbReference type="EMBL" id="AGA70355.1"/>
    </source>
</evidence>
<reference evidence="2" key="1">
    <citation type="submission" date="2012-02" db="EMBL/GenBank/DDBJ databases">
        <title>Complete sequence of Desulfitobacterium dichloroeliminans LMG P-21439.</title>
        <authorList>
            <person name="Lucas S."/>
            <person name="Han J."/>
            <person name="Lapidus A."/>
            <person name="Cheng J.-F."/>
            <person name="Goodwin L."/>
            <person name="Pitluck S."/>
            <person name="Peters L."/>
            <person name="Ovchinnikova G."/>
            <person name="Teshima H."/>
            <person name="Detter J.C."/>
            <person name="Han C."/>
            <person name="Tapia R."/>
            <person name="Land M."/>
            <person name="Hauser L."/>
            <person name="Kyrpides N."/>
            <person name="Ivanova N."/>
            <person name="Pagani I."/>
            <person name="Kruse T."/>
            <person name="de Vos W.M."/>
            <person name="Boon N."/>
            <person name="Smidt H."/>
            <person name="Woyke T."/>
        </authorList>
    </citation>
    <scope>NUCLEOTIDE SEQUENCE [LARGE SCALE GENOMIC DNA]</scope>
    <source>
        <strain evidence="2">LMG P-21439 / DCA1</strain>
    </source>
</reference>
<accession>L0FBE9</accession>
<name>L0FBE9_DESDL</name>